<name>A0A1W2TU63_ROSNE</name>
<feature type="region of interest" description="Disordered" evidence="1">
    <location>
        <begin position="1"/>
        <end position="28"/>
    </location>
</feature>
<accession>A0A1W2TU63</accession>
<dbReference type="InterPro" id="IPR054289">
    <property type="entry name" value="DUF7025"/>
</dbReference>
<keyword evidence="4" id="KW-1185">Reference proteome</keyword>
<dbReference type="AlphaFoldDB" id="A0A1W2TU63"/>
<dbReference type="InterPro" id="IPR027417">
    <property type="entry name" value="P-loop_NTPase"/>
</dbReference>
<feature type="domain" description="AAA+ ATPase" evidence="2">
    <location>
        <begin position="496"/>
        <end position="623"/>
    </location>
</feature>
<dbReference type="PANTHER" id="PTHR46411">
    <property type="entry name" value="FAMILY ATPASE, PUTATIVE-RELATED"/>
    <property type="match status" value="1"/>
</dbReference>
<dbReference type="EMBL" id="DF977522">
    <property type="protein sequence ID" value="GAP92133.1"/>
    <property type="molecule type" value="Genomic_DNA"/>
</dbReference>
<feature type="compositionally biased region" description="Gly residues" evidence="1">
    <location>
        <begin position="641"/>
        <end position="655"/>
    </location>
</feature>
<organism evidence="3">
    <name type="scientific">Rosellinia necatrix</name>
    <name type="common">White root-rot fungus</name>
    <dbReference type="NCBI Taxonomy" id="77044"/>
    <lineage>
        <taxon>Eukaryota</taxon>
        <taxon>Fungi</taxon>
        <taxon>Dikarya</taxon>
        <taxon>Ascomycota</taxon>
        <taxon>Pezizomycotina</taxon>
        <taxon>Sordariomycetes</taxon>
        <taxon>Xylariomycetidae</taxon>
        <taxon>Xylariales</taxon>
        <taxon>Xylariaceae</taxon>
        <taxon>Rosellinia</taxon>
    </lineage>
</organism>
<dbReference type="SUPFAM" id="SSF52540">
    <property type="entry name" value="P-loop containing nucleoside triphosphate hydrolases"/>
    <property type="match status" value="1"/>
</dbReference>
<dbReference type="CDD" id="cd19481">
    <property type="entry name" value="RecA-like_protease"/>
    <property type="match status" value="1"/>
</dbReference>
<reference evidence="3" key="1">
    <citation type="submission" date="2016-03" db="EMBL/GenBank/DDBJ databases">
        <title>Draft genome sequence of Rosellinia necatrix.</title>
        <authorList>
            <person name="Kanematsu S."/>
        </authorList>
    </citation>
    <scope>NUCLEOTIDE SEQUENCE [LARGE SCALE GENOMIC DNA]</scope>
    <source>
        <strain evidence="3">W97</strain>
    </source>
</reference>
<dbReference type="STRING" id="77044.A0A1W2TU63"/>
<feature type="region of interest" description="Disordered" evidence="1">
    <location>
        <begin position="638"/>
        <end position="657"/>
    </location>
</feature>
<dbReference type="PANTHER" id="PTHR46411:SF3">
    <property type="entry name" value="AAA+ ATPASE DOMAIN-CONTAINING PROTEIN"/>
    <property type="match status" value="1"/>
</dbReference>
<evidence type="ECO:0000313" key="4">
    <source>
        <dbReference type="Proteomes" id="UP000054516"/>
    </source>
</evidence>
<dbReference type="OMA" id="ISFDYVW"/>
<proteinExistence type="predicted"/>
<dbReference type="GO" id="GO:0016887">
    <property type="term" value="F:ATP hydrolysis activity"/>
    <property type="evidence" value="ECO:0007669"/>
    <property type="project" value="InterPro"/>
</dbReference>
<dbReference type="Proteomes" id="UP000054516">
    <property type="component" value="Unassembled WGS sequence"/>
</dbReference>
<evidence type="ECO:0000259" key="2">
    <source>
        <dbReference type="SMART" id="SM00382"/>
    </source>
</evidence>
<dbReference type="Pfam" id="PF00004">
    <property type="entry name" value="AAA"/>
    <property type="match status" value="1"/>
</dbReference>
<gene>
    <name evidence="3" type="ORF">SAMD00023353_7700510</name>
</gene>
<protein>
    <submittedName>
        <fullName evidence="3">Putative TOB3</fullName>
    </submittedName>
</protein>
<dbReference type="OrthoDB" id="10042665at2759"/>
<evidence type="ECO:0000313" key="3">
    <source>
        <dbReference type="EMBL" id="GAP92133.1"/>
    </source>
</evidence>
<dbReference type="GO" id="GO:0005524">
    <property type="term" value="F:ATP binding"/>
    <property type="evidence" value="ECO:0007669"/>
    <property type="project" value="InterPro"/>
</dbReference>
<dbReference type="InterPro" id="IPR003593">
    <property type="entry name" value="AAA+_ATPase"/>
</dbReference>
<sequence>MQQIMDRIIDGEPLELPTDGSTDRGSDAPKEATVDIAQVGMTAESKDLFREDYRAPWEEWAMENIGRHSTSAPASSKFALVVRREQRNGDNGDTVLTLHSITIQSPLIKGQLANVFAGYKGINTGLKKLDFNAPFREFYYRWSQFVQAMPNKKRKAPTDDNNDKTDDQYFTAKRHYDLLFNVISAEVTPHIEQMNDLLQNEVISFDYVWALFEPGTEIYSKVDGYDRLFLLNHGEYQQCQDQSKRYVLSCRYIETNGETFGYATTMLVIREFENVIPVTDLAIFPSHLKQGMADIRVRLEERGRKFEELKGLHYKAYSGAFRLQNPRFSGSRKQSVDDSRVIIDCSSFLKYNDNASVQLMPLDASSVSRHETNPSLLYLDGFDEDAVSPTFVARLQDVARRTRRRYAAPQNTFECTHTSLSDEYYALCTPIIKGFSLKLKEWVYLNVDGVADIKWDGDAYKQLVLPHDYKRLIWAFVAAQLSHIDDFDDIIKGKGKGVIMLLSGEPGTGKTLTSESVAEAMKKPLYSMSAGELGNRADEVETNLRRVLELSATWDAVLLLDECDVFLEKRSTSDMERNKLVSVFLRLLEYYEGVMFLTTNRVQAFDPAFESRIHLTIEYPKLDFDSRLSIWRTFVKPTGGKSAGSDGGGGGGSGGVSEAELTQLAQAELNGRQIKNVVKTARLLAAREESTLALEHLQTVMRVKMGFADCAKTLEL</sequence>
<dbReference type="InterPro" id="IPR003959">
    <property type="entry name" value="ATPase_AAA_core"/>
</dbReference>
<dbReference type="Gene3D" id="3.40.50.300">
    <property type="entry name" value="P-loop containing nucleotide triphosphate hydrolases"/>
    <property type="match status" value="1"/>
</dbReference>
<dbReference type="Pfam" id="PF22942">
    <property type="entry name" value="DUF7025"/>
    <property type="match status" value="1"/>
</dbReference>
<evidence type="ECO:0000256" key="1">
    <source>
        <dbReference type="SAM" id="MobiDB-lite"/>
    </source>
</evidence>
<dbReference type="SMART" id="SM00382">
    <property type="entry name" value="AAA"/>
    <property type="match status" value="1"/>
</dbReference>